<evidence type="ECO:0000256" key="9">
    <source>
        <dbReference type="ARBA" id="ARBA00034617"/>
    </source>
</evidence>
<evidence type="ECO:0000256" key="10">
    <source>
        <dbReference type="RuleBase" id="RU364117"/>
    </source>
</evidence>
<comment type="similarity">
    <text evidence="1 10">Belongs to the helicase family. RecQ subfamily.</text>
</comment>
<dbReference type="GeneID" id="91092601"/>
<dbReference type="InterPro" id="IPR001650">
    <property type="entry name" value="Helicase_C-like"/>
</dbReference>
<dbReference type="SMART" id="SM00487">
    <property type="entry name" value="DEXDc"/>
    <property type="match status" value="1"/>
</dbReference>
<dbReference type="InterPro" id="IPR011545">
    <property type="entry name" value="DEAD/DEAH_box_helicase_dom"/>
</dbReference>
<dbReference type="GO" id="GO:0009378">
    <property type="term" value="F:four-way junction helicase activity"/>
    <property type="evidence" value="ECO:0007669"/>
    <property type="project" value="TreeGrafter"/>
</dbReference>
<comment type="subcellular location">
    <subcellularLocation>
        <location evidence="10">Nucleus</location>
    </subcellularLocation>
</comment>
<evidence type="ECO:0000259" key="14">
    <source>
        <dbReference type="PROSITE" id="PS51194"/>
    </source>
</evidence>
<dbReference type="NCBIfam" id="TIGR00614">
    <property type="entry name" value="recQ_fam"/>
    <property type="match status" value="1"/>
</dbReference>
<gene>
    <name evidence="15" type="ORF">L201_001929</name>
</gene>
<name>A0AAX4JNU9_9TREE</name>
<evidence type="ECO:0000256" key="3">
    <source>
        <dbReference type="ARBA" id="ARBA00022741"/>
    </source>
</evidence>
<dbReference type="Pfam" id="PF16124">
    <property type="entry name" value="RecQ_Zn_bind"/>
    <property type="match status" value="1"/>
</dbReference>
<dbReference type="Gene3D" id="3.40.50.300">
    <property type="entry name" value="P-loop containing nucleotide triphosphate hydrolases"/>
    <property type="match status" value="2"/>
</dbReference>
<evidence type="ECO:0000256" key="4">
    <source>
        <dbReference type="ARBA" id="ARBA00022801"/>
    </source>
</evidence>
<evidence type="ECO:0000313" key="16">
    <source>
        <dbReference type="Proteomes" id="UP001355207"/>
    </source>
</evidence>
<dbReference type="Pfam" id="PF00271">
    <property type="entry name" value="Helicase_C"/>
    <property type="match status" value="1"/>
</dbReference>
<sequence>MTSFNLYSDRLTIRTPSNGQSSSSRHPAASRSSFPESKPFVPPKPLRNNSSSEPIMIDSDEDDIPIIQSSGSRTHNDSQISWGGGLRLGNRNQSTSTDTNDSQQRPLDIEAREAIQVALTKLDKEIKDVEAQIRPLQELHTSLNSERRALEAQLAVSNNLPKSTVTSTTTSANPGLIDYQKSDFPFSDQIVQNLKKIFHLNTFRLCQEGVINAAMDRRDIVCVMPTGGGKSLTYQLPAVMGNGLTVVISPLLALIWDQVRALKEIGIECVMMTGATSTSEQNEIYERMKAGATRYQKEIRLCYVTPEKVSKSKRLISTLEKVNEAGRLNEAHCCSQLGHDFRPDYKKLSMLKTLFPRVPIQAVTATLSSKTLPDLLKILRLGPITDGSSAKTTGTVFFSAPLFRPNLHYKVLSKPSNAKSAIAAMGDWIQKNHQDQSGIIYCLSKKDAETVAEELREWSGGNIKTGIYHAGVEDYEKERIHVRWREGKVNCICATIAFGLGIDKGDVRYMSKSLEGYYQETGRAGRDGQDSDCVLFYRGQDAARLSSLTYGDVDGSSKLQEMLRFAQDLKTCRKVAFAKYFSASAHLSASAWDAPDALSSSTGTTSTCGICDNCMRSPESIITKDVTVESWKIMKIAQFVQSEGGRVTLANLSDLVRGLGGGLFGVVGGGEGKKGKRRLNGEKERVDLEALGGKITLSKDDTEALLIHLVLLGYLADSYHATAYSVNVYIIASDTAVRLTRLKLQDVEAGRSVKIECTFPVPEPKRTKAKKGKRASDSDEEDEEEDEDHGSVDNDGDTGKDKGNANKKAKTDTKPKAKSEPRAKGKGKQIEEEEEAGLEREWFDIDINDDGTPAQLFDKKSKAKPKAKAKVGSTSKAASKGGGRGRKKANLVEEDIEYDDVPQEVLEEDEEYDDYAKSWNDIPGDIQEDGWEIDRLSTSKRNIQSDTWIMSVEDSD</sequence>
<protein>
    <recommendedName>
        <fullName evidence="10">ATP-dependent DNA helicase</fullName>
        <ecNumber evidence="10">5.6.2.4</ecNumber>
    </recommendedName>
</protein>
<feature type="coiled-coil region" evidence="11">
    <location>
        <begin position="112"/>
        <end position="139"/>
    </location>
</feature>
<feature type="compositionally biased region" description="Polar residues" evidence="12">
    <location>
        <begin position="90"/>
        <end position="105"/>
    </location>
</feature>
<dbReference type="SMART" id="SM00490">
    <property type="entry name" value="HELICc"/>
    <property type="match status" value="1"/>
</dbReference>
<dbReference type="Pfam" id="PF00270">
    <property type="entry name" value="DEAD"/>
    <property type="match status" value="1"/>
</dbReference>
<dbReference type="EMBL" id="CP144099">
    <property type="protein sequence ID" value="WWC87044.1"/>
    <property type="molecule type" value="Genomic_DNA"/>
</dbReference>
<keyword evidence="2" id="KW-0479">Metal-binding</keyword>
<feature type="domain" description="Helicase C-terminal" evidence="14">
    <location>
        <begin position="421"/>
        <end position="570"/>
    </location>
</feature>
<feature type="compositionally biased region" description="Polar residues" evidence="12">
    <location>
        <begin position="67"/>
        <end position="81"/>
    </location>
</feature>
<evidence type="ECO:0000259" key="13">
    <source>
        <dbReference type="PROSITE" id="PS51192"/>
    </source>
</evidence>
<dbReference type="RefSeq" id="XP_066073807.1">
    <property type="nucleotide sequence ID" value="XM_066217710.1"/>
</dbReference>
<feature type="domain" description="Helicase ATP-binding" evidence="13">
    <location>
        <begin position="211"/>
        <end position="385"/>
    </location>
</feature>
<dbReference type="GO" id="GO:0005737">
    <property type="term" value="C:cytoplasm"/>
    <property type="evidence" value="ECO:0007669"/>
    <property type="project" value="TreeGrafter"/>
</dbReference>
<dbReference type="EC" id="5.6.2.4" evidence="10"/>
<keyword evidence="5 10" id="KW-0347">Helicase</keyword>
<feature type="compositionally biased region" description="Acidic residues" evidence="12">
    <location>
        <begin position="892"/>
        <end position="901"/>
    </location>
</feature>
<dbReference type="SUPFAM" id="SSF52540">
    <property type="entry name" value="P-loop containing nucleoside triphosphate hydrolases"/>
    <property type="match status" value="1"/>
</dbReference>
<dbReference type="InterPro" id="IPR036388">
    <property type="entry name" value="WH-like_DNA-bd_sf"/>
</dbReference>
<evidence type="ECO:0000256" key="6">
    <source>
        <dbReference type="ARBA" id="ARBA00022840"/>
    </source>
</evidence>
<dbReference type="InterPro" id="IPR027417">
    <property type="entry name" value="P-loop_NTPase"/>
</dbReference>
<keyword evidence="11" id="KW-0175">Coiled coil</keyword>
<dbReference type="GO" id="GO:0046872">
    <property type="term" value="F:metal ion binding"/>
    <property type="evidence" value="ECO:0007669"/>
    <property type="project" value="UniProtKB-KW"/>
</dbReference>
<evidence type="ECO:0000256" key="5">
    <source>
        <dbReference type="ARBA" id="ARBA00022806"/>
    </source>
</evidence>
<dbReference type="InterPro" id="IPR004589">
    <property type="entry name" value="DNA_helicase_ATP-dep_RecQ"/>
</dbReference>
<dbReference type="GO" id="GO:0005634">
    <property type="term" value="C:nucleus"/>
    <property type="evidence" value="ECO:0007669"/>
    <property type="project" value="UniProtKB-SubCell"/>
</dbReference>
<keyword evidence="10" id="KW-0539">Nucleus</keyword>
<dbReference type="FunFam" id="3.40.50.300:FF:001544">
    <property type="entry name" value="ATP-dependent DNA helicase"/>
    <property type="match status" value="1"/>
</dbReference>
<dbReference type="GO" id="GO:0016787">
    <property type="term" value="F:hydrolase activity"/>
    <property type="evidence" value="ECO:0007669"/>
    <property type="project" value="UniProtKB-KW"/>
</dbReference>
<dbReference type="InterPro" id="IPR014001">
    <property type="entry name" value="Helicase_ATP-bd"/>
</dbReference>
<dbReference type="PANTHER" id="PTHR13710">
    <property type="entry name" value="DNA HELICASE RECQ FAMILY MEMBER"/>
    <property type="match status" value="1"/>
</dbReference>
<dbReference type="InterPro" id="IPR032284">
    <property type="entry name" value="RecQ_Zn-bd"/>
</dbReference>
<keyword evidence="4 10" id="KW-0378">Hydrolase</keyword>
<dbReference type="Gene3D" id="1.10.10.10">
    <property type="entry name" value="Winged helix-like DNA-binding domain superfamily/Winged helix DNA-binding domain"/>
    <property type="match status" value="1"/>
</dbReference>
<organism evidence="15 16">
    <name type="scientific">Kwoniella dendrophila CBS 6074</name>
    <dbReference type="NCBI Taxonomy" id="1295534"/>
    <lineage>
        <taxon>Eukaryota</taxon>
        <taxon>Fungi</taxon>
        <taxon>Dikarya</taxon>
        <taxon>Basidiomycota</taxon>
        <taxon>Agaricomycotina</taxon>
        <taxon>Tremellomycetes</taxon>
        <taxon>Tremellales</taxon>
        <taxon>Cryptococcaceae</taxon>
        <taxon>Kwoniella</taxon>
    </lineage>
</organism>
<feature type="region of interest" description="Disordered" evidence="12">
    <location>
        <begin position="1"/>
        <end position="107"/>
    </location>
</feature>
<dbReference type="GO" id="GO:0005694">
    <property type="term" value="C:chromosome"/>
    <property type="evidence" value="ECO:0007669"/>
    <property type="project" value="TreeGrafter"/>
</dbReference>
<dbReference type="PROSITE" id="PS51192">
    <property type="entry name" value="HELICASE_ATP_BIND_1"/>
    <property type="match status" value="1"/>
</dbReference>
<dbReference type="AlphaFoldDB" id="A0AAX4JNU9"/>
<feature type="compositionally biased region" description="Low complexity" evidence="12">
    <location>
        <begin position="870"/>
        <end position="879"/>
    </location>
</feature>
<dbReference type="GO" id="GO:0043138">
    <property type="term" value="F:3'-5' DNA helicase activity"/>
    <property type="evidence" value="ECO:0007669"/>
    <property type="project" value="UniProtKB-EC"/>
</dbReference>
<evidence type="ECO:0000256" key="1">
    <source>
        <dbReference type="ARBA" id="ARBA00005446"/>
    </source>
</evidence>
<keyword evidence="3 10" id="KW-0547">Nucleotide-binding</keyword>
<dbReference type="PROSITE" id="PS51194">
    <property type="entry name" value="HELICASE_CTER"/>
    <property type="match status" value="1"/>
</dbReference>
<dbReference type="CDD" id="cd18794">
    <property type="entry name" value="SF2_C_RecQ"/>
    <property type="match status" value="1"/>
</dbReference>
<evidence type="ECO:0000256" key="11">
    <source>
        <dbReference type="SAM" id="Coils"/>
    </source>
</evidence>
<comment type="catalytic activity">
    <reaction evidence="9 10">
        <text>Couples ATP hydrolysis with the unwinding of duplex DNA by translocating in the 3'-5' direction.</text>
        <dbReference type="EC" id="5.6.2.4"/>
    </reaction>
</comment>
<keyword evidence="7" id="KW-0238">DNA-binding</keyword>
<evidence type="ECO:0000256" key="2">
    <source>
        <dbReference type="ARBA" id="ARBA00022723"/>
    </source>
</evidence>
<evidence type="ECO:0000256" key="7">
    <source>
        <dbReference type="ARBA" id="ARBA00023125"/>
    </source>
</evidence>
<feature type="compositionally biased region" description="Low complexity" evidence="12">
    <location>
        <begin position="21"/>
        <end position="33"/>
    </location>
</feature>
<evidence type="ECO:0000256" key="12">
    <source>
        <dbReference type="SAM" id="MobiDB-lite"/>
    </source>
</evidence>
<evidence type="ECO:0000256" key="8">
    <source>
        <dbReference type="ARBA" id="ARBA00023235"/>
    </source>
</evidence>
<dbReference type="GO" id="GO:0000724">
    <property type="term" value="P:double-strand break repair via homologous recombination"/>
    <property type="evidence" value="ECO:0007669"/>
    <property type="project" value="TreeGrafter"/>
</dbReference>
<proteinExistence type="inferred from homology"/>
<dbReference type="PANTHER" id="PTHR13710:SF105">
    <property type="entry name" value="ATP-DEPENDENT DNA HELICASE Q1"/>
    <property type="match status" value="1"/>
</dbReference>
<keyword evidence="8" id="KW-0413">Isomerase</keyword>
<dbReference type="GO" id="GO:0003677">
    <property type="term" value="F:DNA binding"/>
    <property type="evidence" value="ECO:0007669"/>
    <property type="project" value="UniProtKB-KW"/>
</dbReference>
<keyword evidence="16" id="KW-1185">Reference proteome</keyword>
<reference evidence="15 16" key="1">
    <citation type="submission" date="2024-01" db="EMBL/GenBank/DDBJ databases">
        <title>Comparative genomics of Cryptococcus and Kwoniella reveals pathogenesis evolution and contrasting modes of karyotype evolution via chromosome fusion or intercentromeric recombination.</title>
        <authorList>
            <person name="Coelho M.A."/>
            <person name="David-Palma M."/>
            <person name="Shea T."/>
            <person name="Bowers K."/>
            <person name="McGinley-Smith S."/>
            <person name="Mohammad A.W."/>
            <person name="Gnirke A."/>
            <person name="Yurkov A.M."/>
            <person name="Nowrousian M."/>
            <person name="Sun S."/>
            <person name="Cuomo C.A."/>
            <person name="Heitman J."/>
        </authorList>
    </citation>
    <scope>NUCLEOTIDE SEQUENCE [LARGE SCALE GENOMIC DNA]</scope>
    <source>
        <strain evidence="15 16">CBS 6074</strain>
    </source>
</reference>
<dbReference type="Proteomes" id="UP001355207">
    <property type="component" value="Chromosome 2"/>
</dbReference>
<evidence type="ECO:0000313" key="15">
    <source>
        <dbReference type="EMBL" id="WWC87044.1"/>
    </source>
</evidence>
<accession>A0AAX4JNU9</accession>
<comment type="catalytic activity">
    <reaction evidence="10">
        <text>ATP + H2O = ADP + phosphate + H(+)</text>
        <dbReference type="Rhea" id="RHEA:13065"/>
        <dbReference type="ChEBI" id="CHEBI:15377"/>
        <dbReference type="ChEBI" id="CHEBI:15378"/>
        <dbReference type="ChEBI" id="CHEBI:30616"/>
        <dbReference type="ChEBI" id="CHEBI:43474"/>
        <dbReference type="ChEBI" id="CHEBI:456216"/>
    </reaction>
</comment>
<feature type="region of interest" description="Disordered" evidence="12">
    <location>
        <begin position="763"/>
        <end position="901"/>
    </location>
</feature>
<dbReference type="GO" id="GO:0005524">
    <property type="term" value="F:ATP binding"/>
    <property type="evidence" value="ECO:0007669"/>
    <property type="project" value="UniProtKB-KW"/>
</dbReference>
<feature type="compositionally biased region" description="Basic and acidic residues" evidence="12">
    <location>
        <begin position="789"/>
        <end position="823"/>
    </location>
</feature>
<feature type="compositionally biased region" description="Acidic residues" evidence="12">
    <location>
        <begin position="778"/>
        <end position="788"/>
    </location>
</feature>
<keyword evidence="6 10" id="KW-0067">ATP-binding</keyword>